<evidence type="ECO:0000256" key="9">
    <source>
        <dbReference type="ARBA" id="ARBA00023201"/>
    </source>
</evidence>
<keyword evidence="2 11" id="KW-0813">Transport</keyword>
<evidence type="ECO:0000256" key="10">
    <source>
        <dbReference type="ARBA" id="ARBA00023303"/>
    </source>
</evidence>
<dbReference type="PRINTS" id="PR01078">
    <property type="entry name" value="AMINACHANNEL"/>
</dbReference>
<evidence type="ECO:0000256" key="4">
    <source>
        <dbReference type="ARBA" id="ARBA00022692"/>
    </source>
</evidence>
<keyword evidence="7 11" id="KW-0406">Ion transport</keyword>
<organism evidence="13 14">
    <name type="scientific">Aplysia californica</name>
    <name type="common">California sea hare</name>
    <dbReference type="NCBI Taxonomy" id="6500"/>
    <lineage>
        <taxon>Eukaryota</taxon>
        <taxon>Metazoa</taxon>
        <taxon>Spiralia</taxon>
        <taxon>Lophotrochozoa</taxon>
        <taxon>Mollusca</taxon>
        <taxon>Gastropoda</taxon>
        <taxon>Heterobranchia</taxon>
        <taxon>Euthyneura</taxon>
        <taxon>Tectipleura</taxon>
        <taxon>Aplysiida</taxon>
        <taxon>Aplysioidea</taxon>
        <taxon>Aplysiidae</taxon>
        <taxon>Aplysia</taxon>
    </lineage>
</organism>
<keyword evidence="8" id="KW-0472">Membrane</keyword>
<feature type="region of interest" description="Disordered" evidence="12">
    <location>
        <begin position="1"/>
        <end position="44"/>
    </location>
</feature>
<dbReference type="InterPro" id="IPR001873">
    <property type="entry name" value="ENaC"/>
</dbReference>
<evidence type="ECO:0000256" key="2">
    <source>
        <dbReference type="ARBA" id="ARBA00022448"/>
    </source>
</evidence>
<evidence type="ECO:0000256" key="11">
    <source>
        <dbReference type="RuleBase" id="RU000679"/>
    </source>
</evidence>
<dbReference type="PANTHER" id="PTHR11690">
    <property type="entry name" value="AMILORIDE-SENSITIVE SODIUM CHANNEL-RELATED"/>
    <property type="match status" value="1"/>
</dbReference>
<evidence type="ECO:0000313" key="14">
    <source>
        <dbReference type="RefSeq" id="XP_005111008.2"/>
    </source>
</evidence>
<dbReference type="PANTHER" id="PTHR11690:SF300">
    <property type="entry name" value="PICKPOCKET PROTEIN 19"/>
    <property type="match status" value="1"/>
</dbReference>
<dbReference type="GeneID" id="101857070"/>
<evidence type="ECO:0000256" key="6">
    <source>
        <dbReference type="ARBA" id="ARBA00023053"/>
    </source>
</evidence>
<evidence type="ECO:0000256" key="12">
    <source>
        <dbReference type="SAM" id="MobiDB-lite"/>
    </source>
</evidence>
<feature type="compositionally biased region" description="Low complexity" evidence="12">
    <location>
        <begin position="19"/>
        <end position="30"/>
    </location>
</feature>
<proteinExistence type="inferred from homology"/>
<comment type="similarity">
    <text evidence="11">Belongs to the amiloride-sensitive sodium channel (TC 1.A.6) family.</text>
</comment>
<protein>
    <submittedName>
        <fullName evidence="14">Uncharacterized protein LOC101857070</fullName>
    </submittedName>
</protein>
<evidence type="ECO:0000256" key="7">
    <source>
        <dbReference type="ARBA" id="ARBA00023065"/>
    </source>
</evidence>
<sequence>MRLFPKDNPNNSAMGELGSVYKVPDPSVSSKSKEKKSPTRRQSWKDTAQFFSQNTTLHGVRFITMDRPYTVQRLLWVSLFLTCTVCMGVQIVERIVHYYSYPTSVNVHVNFNKTLAFPAITICNQNAFRATAASEQGVYRLLEELFSNPLSVNESTLAQHGVLDLPMDTLYRMTSHKKEDLIVRCEWHDSECGPENFTEVLTDHGLCFSFNSDPHSQLWVNSAGAEYGLRLTLNVEQYEFMPGPHDAAGVKLLLHDKHESPKVAELGLAVPTGTHAYVGMQLFWIQNLGHPHGPCRSEESEFYDVYSPEMCRLAHMTRAMADMCGCRHFYMPSVNGLPPVCTLEQYLTCYLENIGQVKQEVREGVVCPVPCDFLIYDPTMSFGSTSVYARDRLLADTSMASLKGSLLKAREVTSRMDNLKFQHFLALEIAVRTKFRKLQEVLTGDVTSRIQAQRDNLYEIRERMSQVWERKKYLLEWQKYHVEKNFMRARNAMEERTMFYLMLGFQEFSFQIETRIRQMAEPPDNFTMSQDVRSSLYLDTMNTLMGRIDLAERAHANYTQLYQAYHNGTPIFRYKFQEEKRADNLLMTPKPLLRQSLFRTSYTRKYSSRVGKDILEIKKYLEFYSGLANTSFANWTVDEDDMYLANILFLNRGRRFYQSRSVFYVESVEYPQRVMVQKIEDLDRAWRGLGDDLRQLTSGVDTLLTSLAVLEQSIMARLQSLIEVAQVYIDQGSVTKMQVAKDLTSDDVYEGIHDMKNFFFALRSRGQEVYDGWTRLVLSTNQVWKAVLNDENLEEYCEAKNVVDFLRNYTVVAEETENNFTASRDAFDFRYSLGNLDSEFLQSLNLLMDDMRSYIQEAKLDSSFIRENFLQLDVFYREKSYEQITQQEAYDKFALFCDIGGSMGLFVGASVLTIYEVIDLLVQHIITSLACGRRLSLWLKSLTCQRAVTRTK</sequence>
<keyword evidence="4 11" id="KW-0812">Transmembrane</keyword>
<dbReference type="Gene3D" id="2.60.470.10">
    <property type="entry name" value="Acid-sensing ion channels like domains"/>
    <property type="match status" value="1"/>
</dbReference>
<keyword evidence="3 11" id="KW-0894">Sodium channel</keyword>
<gene>
    <name evidence="14" type="primary">LOC101857070</name>
</gene>
<keyword evidence="5" id="KW-1133">Transmembrane helix</keyword>
<keyword evidence="10 11" id="KW-0407">Ion channel</keyword>
<name>A0ABM0K823_APLCA</name>
<keyword evidence="13" id="KW-1185">Reference proteome</keyword>
<evidence type="ECO:0000256" key="3">
    <source>
        <dbReference type="ARBA" id="ARBA00022461"/>
    </source>
</evidence>
<evidence type="ECO:0000256" key="5">
    <source>
        <dbReference type="ARBA" id="ARBA00022989"/>
    </source>
</evidence>
<dbReference type="Proteomes" id="UP000694888">
    <property type="component" value="Unplaced"/>
</dbReference>
<accession>A0ABM0K823</accession>
<reference evidence="14" key="1">
    <citation type="submission" date="2025-08" db="UniProtKB">
        <authorList>
            <consortium name="RefSeq"/>
        </authorList>
    </citation>
    <scope>IDENTIFICATION</scope>
</reference>
<dbReference type="Pfam" id="PF00858">
    <property type="entry name" value="ASC"/>
    <property type="match status" value="2"/>
</dbReference>
<evidence type="ECO:0000256" key="1">
    <source>
        <dbReference type="ARBA" id="ARBA00004141"/>
    </source>
</evidence>
<dbReference type="RefSeq" id="XP_005111008.2">
    <property type="nucleotide sequence ID" value="XM_005110951.2"/>
</dbReference>
<evidence type="ECO:0000256" key="8">
    <source>
        <dbReference type="ARBA" id="ARBA00023136"/>
    </source>
</evidence>
<dbReference type="Gene3D" id="1.10.287.770">
    <property type="entry name" value="YojJ-like"/>
    <property type="match status" value="1"/>
</dbReference>
<evidence type="ECO:0000313" key="13">
    <source>
        <dbReference type="Proteomes" id="UP000694888"/>
    </source>
</evidence>
<keyword evidence="9 11" id="KW-0739">Sodium transport</keyword>
<keyword evidence="6" id="KW-0915">Sodium</keyword>
<comment type="subcellular location">
    <subcellularLocation>
        <location evidence="1">Membrane</location>
        <topology evidence="1">Multi-pass membrane protein</topology>
    </subcellularLocation>
</comment>